<evidence type="ECO:0000256" key="7">
    <source>
        <dbReference type="ARBA" id="ARBA00033311"/>
    </source>
</evidence>
<dbReference type="SUPFAM" id="SSF51182">
    <property type="entry name" value="RmlC-like cupins"/>
    <property type="match status" value="1"/>
</dbReference>
<comment type="catalytic activity">
    <reaction evidence="1">
        <text>dTDP-4-dehydro-6-deoxy-alpha-D-glucose = dTDP-4-dehydro-beta-L-rhamnose</text>
        <dbReference type="Rhea" id="RHEA:16969"/>
        <dbReference type="ChEBI" id="CHEBI:57649"/>
        <dbReference type="ChEBI" id="CHEBI:62830"/>
        <dbReference type="EC" id="5.1.3.13"/>
    </reaction>
</comment>
<sequence>MEVEVKKSRLIAGTEIEGVVLKKLTEHRDQRGSFTEIFNHRWNLDLDAVQWSLVKSEANVYRGMHFHKRHDEYFCLIQGKCELGLKDMRSDSPTYLEWSQYELHGEDLAALIFPRGLLHGWYFPVPSVHAQSVSESYVDYGKDDNWGVVWNDPDIGVPWTFDDPIVSLRAGDFPDLDSFKKAIAPF</sequence>
<comment type="function">
    <text evidence="2">Catalyzes the epimerization of the C3' and C5'positions of dTDP-6-deoxy-D-xylo-4-hexulose, forming dTDP-6-deoxy-L-lyxo-4-hexulose.</text>
</comment>
<comment type="caution">
    <text evidence="8">The sequence shown here is derived from an EMBL/GenBank/DDBJ whole genome shotgun (WGS) entry which is preliminary data.</text>
</comment>
<evidence type="ECO:0000256" key="5">
    <source>
        <dbReference type="ARBA" id="ARBA00029758"/>
    </source>
</evidence>
<dbReference type="EMBL" id="JAUEPH010000005">
    <property type="protein sequence ID" value="MDN3205055.1"/>
    <property type="molecule type" value="Genomic_DNA"/>
</dbReference>
<evidence type="ECO:0000256" key="1">
    <source>
        <dbReference type="ARBA" id="ARBA00001298"/>
    </source>
</evidence>
<protein>
    <recommendedName>
        <fullName evidence="4">dTDP-4-dehydrorhamnose 3,5-epimerase</fullName>
        <ecNumber evidence="3">5.1.3.13</ecNumber>
    </recommendedName>
    <alternativeName>
        <fullName evidence="6">Thymidine diphospho-4-keto-rhamnose 3,5-epimerase</fullName>
    </alternativeName>
    <alternativeName>
        <fullName evidence="5">dTDP-4-keto-6-deoxyglucose 3,5-epimerase</fullName>
    </alternativeName>
    <alternativeName>
        <fullName evidence="7">dTDP-6-deoxy-D-xylo-4-hexulose 3,5-epimerase</fullName>
    </alternativeName>
</protein>
<dbReference type="Pfam" id="PF00908">
    <property type="entry name" value="dTDP_sugar_isom"/>
    <property type="match status" value="1"/>
</dbReference>
<dbReference type="InterPro" id="IPR000888">
    <property type="entry name" value="RmlC-like"/>
</dbReference>
<evidence type="ECO:0000313" key="8">
    <source>
        <dbReference type="EMBL" id="MDN3205055.1"/>
    </source>
</evidence>
<name>A0ABT7YEU6_9BACT</name>
<evidence type="ECO:0000256" key="4">
    <source>
        <dbReference type="ARBA" id="ARBA00019595"/>
    </source>
</evidence>
<dbReference type="RefSeq" id="WP_290000926.1">
    <property type="nucleotide sequence ID" value="NZ_JAUEPH010000005.1"/>
</dbReference>
<gene>
    <name evidence="8" type="ORF">QVH07_12900</name>
</gene>
<accession>A0ABT7YEU6</accession>
<keyword evidence="9" id="KW-1185">Reference proteome</keyword>
<dbReference type="InterPro" id="IPR014710">
    <property type="entry name" value="RmlC-like_jellyroll"/>
</dbReference>
<reference evidence="8" key="1">
    <citation type="submission" date="2023-06" db="EMBL/GenBank/DDBJ databases">
        <title>Robiginitalea aurantiacus sp. nov. and Algoriphagus sediminis sp. nov., isolated from coastal sediment.</title>
        <authorList>
            <person name="Zhou Z.Y."/>
            <person name="An J."/>
            <person name="Jia Y.W."/>
            <person name="Du Z.J."/>
        </authorList>
    </citation>
    <scope>NUCLEOTIDE SEQUENCE</scope>
    <source>
        <strain evidence="8">C2-7</strain>
    </source>
</reference>
<dbReference type="InterPro" id="IPR011051">
    <property type="entry name" value="RmlC_Cupin_sf"/>
</dbReference>
<evidence type="ECO:0000256" key="3">
    <source>
        <dbReference type="ARBA" id="ARBA00012098"/>
    </source>
</evidence>
<organism evidence="8 9">
    <name type="scientific">Algoriphagus sediminis</name>
    <dbReference type="NCBI Taxonomy" id="3057113"/>
    <lineage>
        <taxon>Bacteria</taxon>
        <taxon>Pseudomonadati</taxon>
        <taxon>Bacteroidota</taxon>
        <taxon>Cytophagia</taxon>
        <taxon>Cytophagales</taxon>
        <taxon>Cyclobacteriaceae</taxon>
        <taxon>Algoriphagus</taxon>
    </lineage>
</organism>
<evidence type="ECO:0000313" key="9">
    <source>
        <dbReference type="Proteomes" id="UP001171916"/>
    </source>
</evidence>
<dbReference type="Gene3D" id="2.60.120.10">
    <property type="entry name" value="Jelly Rolls"/>
    <property type="match status" value="1"/>
</dbReference>
<dbReference type="PANTHER" id="PTHR21047">
    <property type="entry name" value="DTDP-6-DEOXY-D-GLUCOSE-3,5 EPIMERASE"/>
    <property type="match status" value="1"/>
</dbReference>
<proteinExistence type="predicted"/>
<dbReference type="EC" id="5.1.3.13" evidence="3"/>
<evidence type="ECO:0000256" key="2">
    <source>
        <dbReference type="ARBA" id="ARBA00001997"/>
    </source>
</evidence>
<dbReference type="PANTHER" id="PTHR21047:SF2">
    <property type="entry name" value="THYMIDINE DIPHOSPHO-4-KETO-RHAMNOSE 3,5-EPIMERASE"/>
    <property type="match status" value="1"/>
</dbReference>
<evidence type="ECO:0000256" key="6">
    <source>
        <dbReference type="ARBA" id="ARBA00031424"/>
    </source>
</evidence>
<dbReference type="Proteomes" id="UP001171916">
    <property type="component" value="Unassembled WGS sequence"/>
</dbReference>